<sequence>MYAFYDDSNVFIIIKFPIIAFLTYKLIKAVPLSLHDHFATVEKQGFQKFMKVVAPLYKIPSRCLKHGYLVTGPQCLSKFSGLKRTYKIIKDHNKKPGSGTRTWPYLSLMDDLLGTKPFMSPVSTTFTNGKRSRAESEQSDCSQTSSNEDKENSTPNKLIILYK</sequence>
<dbReference type="AlphaFoldDB" id="A0A151IZJ7"/>
<evidence type="ECO:0000259" key="2">
    <source>
        <dbReference type="Pfam" id="PF13837"/>
    </source>
</evidence>
<organism evidence="3 4">
    <name type="scientific">Trachymyrmex cornetzi</name>
    <dbReference type="NCBI Taxonomy" id="471704"/>
    <lineage>
        <taxon>Eukaryota</taxon>
        <taxon>Metazoa</taxon>
        <taxon>Ecdysozoa</taxon>
        <taxon>Arthropoda</taxon>
        <taxon>Hexapoda</taxon>
        <taxon>Insecta</taxon>
        <taxon>Pterygota</taxon>
        <taxon>Neoptera</taxon>
        <taxon>Endopterygota</taxon>
        <taxon>Hymenoptera</taxon>
        <taxon>Apocrita</taxon>
        <taxon>Aculeata</taxon>
        <taxon>Formicoidea</taxon>
        <taxon>Formicidae</taxon>
        <taxon>Myrmicinae</taxon>
        <taxon>Trachymyrmex</taxon>
    </lineage>
</organism>
<protein>
    <recommendedName>
        <fullName evidence="2">Myb/SANT-like DNA-binding domain-containing protein</fullName>
    </recommendedName>
</protein>
<evidence type="ECO:0000313" key="4">
    <source>
        <dbReference type="Proteomes" id="UP000078492"/>
    </source>
</evidence>
<gene>
    <name evidence="3" type="ORF">ALC57_13308</name>
</gene>
<proteinExistence type="predicted"/>
<feature type="domain" description="Myb/SANT-like DNA-binding" evidence="2">
    <location>
        <begin position="43"/>
        <end position="112"/>
    </location>
</feature>
<dbReference type="Pfam" id="PF13837">
    <property type="entry name" value="Myb_DNA-bind_4"/>
    <property type="match status" value="1"/>
</dbReference>
<reference evidence="3 4" key="1">
    <citation type="submission" date="2015-09" db="EMBL/GenBank/DDBJ databases">
        <title>Trachymyrmex cornetzi WGS genome.</title>
        <authorList>
            <person name="Nygaard S."/>
            <person name="Hu H."/>
            <person name="Boomsma J."/>
            <person name="Zhang G."/>
        </authorList>
    </citation>
    <scope>NUCLEOTIDE SEQUENCE [LARGE SCALE GENOMIC DNA]</scope>
    <source>
        <strain evidence="3">Tcor2-1</strain>
        <tissue evidence="3">Whole body</tissue>
    </source>
</reference>
<name>A0A151IZJ7_9HYME</name>
<evidence type="ECO:0000256" key="1">
    <source>
        <dbReference type="SAM" id="MobiDB-lite"/>
    </source>
</evidence>
<evidence type="ECO:0000313" key="3">
    <source>
        <dbReference type="EMBL" id="KYN14483.1"/>
    </source>
</evidence>
<accession>A0A151IZJ7</accession>
<dbReference type="EMBL" id="KQ980698">
    <property type="protein sequence ID" value="KYN14483.1"/>
    <property type="molecule type" value="Genomic_DNA"/>
</dbReference>
<dbReference type="Proteomes" id="UP000078492">
    <property type="component" value="Unassembled WGS sequence"/>
</dbReference>
<dbReference type="InterPro" id="IPR044822">
    <property type="entry name" value="Myb_DNA-bind_4"/>
</dbReference>
<keyword evidence="4" id="KW-1185">Reference proteome</keyword>
<feature type="region of interest" description="Disordered" evidence="1">
    <location>
        <begin position="124"/>
        <end position="156"/>
    </location>
</feature>